<keyword evidence="3 7" id="KW-1134">Transmembrane beta strand</keyword>
<evidence type="ECO:0000313" key="9">
    <source>
        <dbReference type="EMBL" id="RBN49329.1"/>
    </source>
</evidence>
<comment type="caution">
    <text evidence="9">The sequence shown here is derived from an EMBL/GenBank/DDBJ whole genome shotgun (WGS) entry which is preliminary data.</text>
</comment>
<dbReference type="InterPro" id="IPR036942">
    <property type="entry name" value="Beta-barrel_TonB_sf"/>
</dbReference>
<reference evidence="9 10" key="1">
    <citation type="submission" date="2018-07" db="EMBL/GenBank/DDBJ databases">
        <title>Complete genome sequence of Flavobacterium psychrolimnae LMG 22018.</title>
        <authorList>
            <person name="Kim D.-U."/>
        </authorList>
    </citation>
    <scope>NUCLEOTIDE SEQUENCE [LARGE SCALE GENOMIC DNA]</scope>
    <source>
        <strain evidence="9 10">LMG 22018</strain>
    </source>
</reference>
<evidence type="ECO:0000256" key="5">
    <source>
        <dbReference type="ARBA" id="ARBA00023136"/>
    </source>
</evidence>
<dbReference type="NCBIfam" id="TIGR04056">
    <property type="entry name" value="OMP_RagA_SusC"/>
    <property type="match status" value="1"/>
</dbReference>
<comment type="subcellular location">
    <subcellularLocation>
        <location evidence="1 7">Cell outer membrane</location>
        <topology evidence="1 7">Multi-pass membrane protein</topology>
    </subcellularLocation>
</comment>
<dbReference type="InterPro" id="IPR023997">
    <property type="entry name" value="TonB-dep_OMP_SusC/RagA_CS"/>
</dbReference>
<dbReference type="NCBIfam" id="TIGR04057">
    <property type="entry name" value="SusC_RagA_signa"/>
    <property type="match status" value="1"/>
</dbReference>
<keyword evidence="10" id="KW-1185">Reference proteome</keyword>
<dbReference type="Gene3D" id="2.60.40.1120">
    <property type="entry name" value="Carboxypeptidase-like, regulatory domain"/>
    <property type="match status" value="1"/>
</dbReference>
<dbReference type="Gene3D" id="2.170.130.10">
    <property type="entry name" value="TonB-dependent receptor, plug domain"/>
    <property type="match status" value="1"/>
</dbReference>
<dbReference type="InterPro" id="IPR023996">
    <property type="entry name" value="TonB-dep_OMP_SusC/RagA"/>
</dbReference>
<name>A0A366AWR3_9FLAO</name>
<evidence type="ECO:0000259" key="8">
    <source>
        <dbReference type="Pfam" id="PF07715"/>
    </source>
</evidence>
<dbReference type="Proteomes" id="UP000253676">
    <property type="component" value="Unassembled WGS sequence"/>
</dbReference>
<dbReference type="Pfam" id="PF13715">
    <property type="entry name" value="CarbopepD_reg_2"/>
    <property type="match status" value="1"/>
</dbReference>
<comment type="similarity">
    <text evidence="7">Belongs to the TonB-dependent receptor family.</text>
</comment>
<dbReference type="Gene3D" id="2.40.170.20">
    <property type="entry name" value="TonB-dependent receptor, beta-barrel domain"/>
    <property type="match status" value="1"/>
</dbReference>
<dbReference type="OrthoDB" id="9768177at2"/>
<accession>A0A366AWR3</accession>
<dbReference type="InterPro" id="IPR039426">
    <property type="entry name" value="TonB-dep_rcpt-like"/>
</dbReference>
<evidence type="ECO:0000256" key="3">
    <source>
        <dbReference type="ARBA" id="ARBA00022452"/>
    </source>
</evidence>
<dbReference type="InterPro" id="IPR008969">
    <property type="entry name" value="CarboxyPept-like_regulatory"/>
</dbReference>
<sequence length="1059" mass="114296">MKKLLSNLIHWNGNHRAIPLVLFLLLTSNFITAQTKVQGVVTDEKGLTIPGVNVLVIGSSKSASTDIDGKYEIDAPVDATLSFSFIGFETQNIAVKGKSKINVSLKSTSQNLQEVVVIGYGTQKRGDVTSAISSVKAKDLENLKQVSVDQMLQGKAAGVTVTSNSGQPGSNTSVKIRGISSLGGTNEPLYVVDGVPISGDATSKSTTGKPLVGNDFSEGSTSTGNSSVSPIAFLNPNDIESMDILKDASATAIYGSRGANGVVIITTKSGKKGSGKLTYDHSYSIQEQTNLIDVLDLQGYARLQNGLIDALTPTALKNDNFSHPELLGKGTNWQDEIYRIAIMKSHQLSISGGKEGVSYYVSGGYIDQEGTVIGSGFKKYTFRTNVDAKVKDWLKVGAFVNTGITNENITLNGSQNGIVSTSLLSTPDVVVYNADGTYAGPPTNSQGIYFRNPIAEALSNTNKLVRKNFSGNVFTEARLMKGLEYRFEIGGYAEFSEGNEFRPTYNWGAASNNTASLTSRTNSFYSINIKNLLTYKTEIGKHSFNILAGQEANEGNWKGLAVTGIGFFDNSLPELPVAAELQKVEPGFAYSGSQRLYSLFGKAVYDYGGRYSISGSIRADGSSKFAKGNKWGYFPAISGSWKLSNEEFMQDFNAVKNIKIRAGYGETGNQQIANNLYAPALTLVQSPLGAGFQLSRSPNPDLTWESQKQINIGLDFSLFNSGLNASIDVYKKTSKDFLYQIPLPLFLTGSADGGGVASAFGNIGTLENKGIEMSVNYSTKLDSGFSWNSTLVVSKYVNKLVEISNSSLLIKYALINDYTRKPITKTLVGGPIGTFYGLNSLGIYTSDADASAGPKNGFGASPVDFIAGDMKYADNNNDGVINELDYTTIGDPNPDFTFGFTNNFAYKNFDFSVFLQGSVGNDLFNLTRRAGTSNSNLYQNQFASALDFYSPSNLDASLPRPTSYDHPNLIFSDRFVEDGSYLRVQNITVGYTLPTDIISQAKLTRLKLYASVQNLYTFTKYTGYDPEVGSFNQDALLSGVDNGRYPTPRVISVGVNVEF</sequence>
<dbReference type="AlphaFoldDB" id="A0A366AWR3"/>
<evidence type="ECO:0000256" key="2">
    <source>
        <dbReference type="ARBA" id="ARBA00022448"/>
    </source>
</evidence>
<evidence type="ECO:0000256" key="1">
    <source>
        <dbReference type="ARBA" id="ARBA00004571"/>
    </source>
</evidence>
<evidence type="ECO:0000313" key="10">
    <source>
        <dbReference type="Proteomes" id="UP000253676"/>
    </source>
</evidence>
<proteinExistence type="inferred from homology"/>
<evidence type="ECO:0000256" key="6">
    <source>
        <dbReference type="ARBA" id="ARBA00023237"/>
    </source>
</evidence>
<keyword evidence="2 7" id="KW-0813">Transport</keyword>
<gene>
    <name evidence="9" type="ORF">DR980_13820</name>
</gene>
<dbReference type="GO" id="GO:0009279">
    <property type="term" value="C:cell outer membrane"/>
    <property type="evidence" value="ECO:0007669"/>
    <property type="project" value="UniProtKB-SubCell"/>
</dbReference>
<dbReference type="InterPro" id="IPR012910">
    <property type="entry name" value="Plug_dom"/>
</dbReference>
<dbReference type="InterPro" id="IPR037066">
    <property type="entry name" value="Plug_dom_sf"/>
</dbReference>
<dbReference type="EMBL" id="QNUX01000014">
    <property type="protein sequence ID" value="RBN49329.1"/>
    <property type="molecule type" value="Genomic_DNA"/>
</dbReference>
<dbReference type="RefSeq" id="WP_113637156.1">
    <property type="nucleotide sequence ID" value="NZ_QNUX01000014.1"/>
</dbReference>
<organism evidence="9 10">
    <name type="scientific">Flavobacterium psychrolimnae</name>
    <dbReference type="NCBI Taxonomy" id="249351"/>
    <lineage>
        <taxon>Bacteria</taxon>
        <taxon>Pseudomonadati</taxon>
        <taxon>Bacteroidota</taxon>
        <taxon>Flavobacteriia</taxon>
        <taxon>Flavobacteriales</taxon>
        <taxon>Flavobacteriaceae</taxon>
        <taxon>Flavobacterium</taxon>
    </lineage>
</organism>
<protein>
    <submittedName>
        <fullName evidence="9">SusC/RagA family protein</fullName>
    </submittedName>
</protein>
<keyword evidence="5 7" id="KW-0472">Membrane</keyword>
<feature type="domain" description="TonB-dependent receptor plug" evidence="8">
    <location>
        <begin position="127"/>
        <end position="262"/>
    </location>
</feature>
<keyword evidence="6 7" id="KW-0998">Cell outer membrane</keyword>
<evidence type="ECO:0000256" key="4">
    <source>
        <dbReference type="ARBA" id="ARBA00022692"/>
    </source>
</evidence>
<dbReference type="SUPFAM" id="SSF49464">
    <property type="entry name" value="Carboxypeptidase regulatory domain-like"/>
    <property type="match status" value="1"/>
</dbReference>
<keyword evidence="4 7" id="KW-0812">Transmembrane</keyword>
<dbReference type="Pfam" id="PF07715">
    <property type="entry name" value="Plug"/>
    <property type="match status" value="1"/>
</dbReference>
<evidence type="ECO:0000256" key="7">
    <source>
        <dbReference type="PROSITE-ProRule" id="PRU01360"/>
    </source>
</evidence>
<dbReference type="PROSITE" id="PS52016">
    <property type="entry name" value="TONB_DEPENDENT_REC_3"/>
    <property type="match status" value="1"/>
</dbReference>
<dbReference type="SUPFAM" id="SSF56935">
    <property type="entry name" value="Porins"/>
    <property type="match status" value="1"/>
</dbReference>